<feature type="compositionally biased region" description="Basic and acidic residues" evidence="1">
    <location>
        <begin position="10"/>
        <end position="23"/>
    </location>
</feature>
<dbReference type="PANTHER" id="PTHR45657">
    <property type="entry name" value="CRAL-TRIO DOMAIN-CONTAINING PROTEIN YKL091C-RELATED"/>
    <property type="match status" value="1"/>
</dbReference>
<comment type="caution">
    <text evidence="3">The sequence shown here is derived from an EMBL/GenBank/DDBJ whole genome shotgun (WGS) entry which is preliminary data.</text>
</comment>
<feature type="compositionally biased region" description="Basic residues" evidence="1">
    <location>
        <begin position="220"/>
        <end position="230"/>
    </location>
</feature>
<proteinExistence type="predicted"/>
<sequence>MTPPNNLPNDGHHQRPHPPPDPRRQRHYLGMPIATPSSSSSAASFKGCCCCLFLLLTFLALLAVAVALVIILVLKPKKPQFDLQQVAVQYLLVAPVSNPSSITLLSSSSTEDFGSRSLPAFRKEIWGFHGTLETKRSFGGLAQRMATRKGFNVPKLDTANIPSTSLIWYGFSSSGLEVSHSWEDRKERRSDAENSEDERRRLSIGALKKKALSASSKFTHSLKKRGKRRDVNRTSSVSIENDRDLEEEHEVYTFRKGLISRDLLPDKHDDYHMLLR</sequence>
<keyword evidence="2" id="KW-0472">Membrane</keyword>
<protein>
    <submittedName>
        <fullName evidence="3">Uncharacterized protein</fullName>
    </submittedName>
</protein>
<keyword evidence="2" id="KW-1133">Transmembrane helix</keyword>
<dbReference type="PANTHER" id="PTHR45657:SF62">
    <property type="entry name" value="OS08G0341700 PROTEIN"/>
    <property type="match status" value="1"/>
</dbReference>
<keyword evidence="4" id="KW-1185">Reference proteome</keyword>
<feature type="region of interest" description="Disordered" evidence="1">
    <location>
        <begin position="1"/>
        <end position="28"/>
    </location>
</feature>
<dbReference type="Proteomes" id="UP000734854">
    <property type="component" value="Unassembled WGS sequence"/>
</dbReference>
<feature type="region of interest" description="Disordered" evidence="1">
    <location>
        <begin position="215"/>
        <end position="242"/>
    </location>
</feature>
<evidence type="ECO:0000256" key="1">
    <source>
        <dbReference type="SAM" id="MobiDB-lite"/>
    </source>
</evidence>
<accession>A0A8J5H6X4</accession>
<dbReference type="EMBL" id="JACMSC010000005">
    <property type="protein sequence ID" value="KAG6521829.1"/>
    <property type="molecule type" value="Genomic_DNA"/>
</dbReference>
<reference evidence="3 4" key="1">
    <citation type="submission" date="2020-08" db="EMBL/GenBank/DDBJ databases">
        <title>Plant Genome Project.</title>
        <authorList>
            <person name="Zhang R.-G."/>
        </authorList>
    </citation>
    <scope>NUCLEOTIDE SEQUENCE [LARGE SCALE GENOMIC DNA]</scope>
    <source>
        <tissue evidence="3">Rhizome</tissue>
    </source>
</reference>
<evidence type="ECO:0000313" key="4">
    <source>
        <dbReference type="Proteomes" id="UP000734854"/>
    </source>
</evidence>
<dbReference type="InterPro" id="IPR051026">
    <property type="entry name" value="PI/PC_transfer"/>
</dbReference>
<feature type="transmembrane region" description="Helical" evidence="2">
    <location>
        <begin position="52"/>
        <end position="74"/>
    </location>
</feature>
<dbReference type="AlphaFoldDB" id="A0A8J5H6X4"/>
<gene>
    <name evidence="3" type="ORF">ZIOFF_018962</name>
</gene>
<evidence type="ECO:0000313" key="3">
    <source>
        <dbReference type="EMBL" id="KAG6521829.1"/>
    </source>
</evidence>
<name>A0A8J5H6X4_ZINOF</name>
<keyword evidence="2" id="KW-0812">Transmembrane</keyword>
<organism evidence="3 4">
    <name type="scientific">Zingiber officinale</name>
    <name type="common">Ginger</name>
    <name type="synonym">Amomum zingiber</name>
    <dbReference type="NCBI Taxonomy" id="94328"/>
    <lineage>
        <taxon>Eukaryota</taxon>
        <taxon>Viridiplantae</taxon>
        <taxon>Streptophyta</taxon>
        <taxon>Embryophyta</taxon>
        <taxon>Tracheophyta</taxon>
        <taxon>Spermatophyta</taxon>
        <taxon>Magnoliopsida</taxon>
        <taxon>Liliopsida</taxon>
        <taxon>Zingiberales</taxon>
        <taxon>Zingiberaceae</taxon>
        <taxon>Zingiber</taxon>
    </lineage>
</organism>
<evidence type="ECO:0000256" key="2">
    <source>
        <dbReference type="SAM" id="Phobius"/>
    </source>
</evidence>